<accession>A0ABT5J6M5</accession>
<evidence type="ECO:0000313" key="2">
    <source>
        <dbReference type="Proteomes" id="UP001165652"/>
    </source>
</evidence>
<dbReference type="RefSeq" id="WP_272776147.1">
    <property type="nucleotide sequence ID" value="NZ_JAQQLI010000006.1"/>
</dbReference>
<keyword evidence="2" id="KW-1185">Reference proteome</keyword>
<proteinExistence type="predicted"/>
<dbReference type="EMBL" id="JAQQLI010000006">
    <property type="protein sequence ID" value="MDC7785304.1"/>
    <property type="molecule type" value="Genomic_DNA"/>
</dbReference>
<organism evidence="1 2">
    <name type="scientific">Rhodoplanes tepidamans</name>
    <name type="common">Rhodoplanes cryptolactis</name>
    <dbReference type="NCBI Taxonomy" id="200616"/>
    <lineage>
        <taxon>Bacteria</taxon>
        <taxon>Pseudomonadati</taxon>
        <taxon>Pseudomonadota</taxon>
        <taxon>Alphaproteobacteria</taxon>
        <taxon>Hyphomicrobiales</taxon>
        <taxon>Nitrobacteraceae</taxon>
        <taxon>Rhodoplanes</taxon>
    </lineage>
</organism>
<name>A0ABT5J6M5_RHOTP</name>
<evidence type="ECO:0008006" key="3">
    <source>
        <dbReference type="Google" id="ProtNLM"/>
    </source>
</evidence>
<gene>
    <name evidence="1" type="ORF">PQJ73_06380</name>
</gene>
<evidence type="ECO:0000313" key="1">
    <source>
        <dbReference type="EMBL" id="MDC7785304.1"/>
    </source>
</evidence>
<dbReference type="Proteomes" id="UP001165652">
    <property type="component" value="Unassembled WGS sequence"/>
</dbReference>
<reference evidence="1" key="2">
    <citation type="submission" date="2023-02" db="EMBL/GenBank/DDBJ databases">
        <authorList>
            <person name="Rayyan A."/>
            <person name="Meyer T."/>
            <person name="Kyndt J.A."/>
        </authorList>
    </citation>
    <scope>NUCLEOTIDE SEQUENCE</scope>
    <source>
        <strain evidence="1">DSM 9987</strain>
    </source>
</reference>
<reference evidence="1" key="1">
    <citation type="journal article" date="2023" name="Microbiol Resour">
        <title>Genome Sequences of Rhodoplanes serenus and Two Thermotolerant Strains, Rhodoplanes tepidamans and 'Rhodoplanes cryptolactis,' Further Refine the Genus.</title>
        <authorList>
            <person name="Rayyan A.A."/>
            <person name="Kyndt J.A."/>
        </authorList>
    </citation>
    <scope>NUCLEOTIDE SEQUENCE</scope>
    <source>
        <strain evidence="1">DSM 9987</strain>
    </source>
</reference>
<protein>
    <recommendedName>
        <fullName evidence="3">DNA-binding protein</fullName>
    </recommendedName>
</protein>
<sequence>MATFEFCIVAAGLDPLADDFETRFLDAGCDDATVAFQKGRIVVDFSRDAPGIDTAVASAVADVVRAGATVVRIEPDPLVTLADMAARSGLTRAAVSHYFRGQRGENFPPPVARVTSESPLWDWATVARWLFAQNRTDRATVVAAAVLKAANAAVAAGEQPLAETLAECRSRCEAALGRRAA</sequence>
<comment type="caution">
    <text evidence="1">The sequence shown here is derived from an EMBL/GenBank/DDBJ whole genome shotgun (WGS) entry which is preliminary data.</text>
</comment>